<evidence type="ECO:0000313" key="7">
    <source>
        <dbReference type="EMBL" id="SFO37015.1"/>
    </source>
</evidence>
<organism evidence="7 8">
    <name type="scientific">Actinomadura madurae</name>
    <dbReference type="NCBI Taxonomy" id="1993"/>
    <lineage>
        <taxon>Bacteria</taxon>
        <taxon>Bacillati</taxon>
        <taxon>Actinomycetota</taxon>
        <taxon>Actinomycetes</taxon>
        <taxon>Streptosporangiales</taxon>
        <taxon>Thermomonosporaceae</taxon>
        <taxon>Actinomadura</taxon>
    </lineage>
</organism>
<keyword evidence="8" id="KW-1185">Reference proteome</keyword>
<dbReference type="PANTHER" id="PTHR13789">
    <property type="entry name" value="MONOOXYGENASE"/>
    <property type="match status" value="1"/>
</dbReference>
<reference evidence="7 8" key="1">
    <citation type="submission" date="2016-10" db="EMBL/GenBank/DDBJ databases">
        <authorList>
            <person name="de Groot N.N."/>
        </authorList>
    </citation>
    <scope>NUCLEOTIDE SEQUENCE [LARGE SCALE GENOMIC DNA]</scope>
    <source>
        <strain evidence="7 8">DSM 43067</strain>
    </source>
</reference>
<keyword evidence="3" id="KW-0274">FAD</keyword>
<name>A0A1I5GM08_9ACTN</name>
<evidence type="ECO:0000256" key="2">
    <source>
        <dbReference type="ARBA" id="ARBA00022630"/>
    </source>
</evidence>
<dbReference type="GO" id="GO:0004497">
    <property type="term" value="F:monooxygenase activity"/>
    <property type="evidence" value="ECO:0007669"/>
    <property type="project" value="UniProtKB-KW"/>
</dbReference>
<dbReference type="InterPro" id="IPR002938">
    <property type="entry name" value="FAD-bd"/>
</dbReference>
<evidence type="ECO:0000256" key="3">
    <source>
        <dbReference type="ARBA" id="ARBA00022827"/>
    </source>
</evidence>
<feature type="domain" description="FAD-binding" evidence="6">
    <location>
        <begin position="6"/>
        <end position="325"/>
    </location>
</feature>
<dbReference type="SUPFAM" id="SSF54373">
    <property type="entry name" value="FAD-linked reductases, C-terminal domain"/>
    <property type="match status" value="1"/>
</dbReference>
<dbReference type="InterPro" id="IPR050493">
    <property type="entry name" value="FAD-dep_Monooxygenase_BioMet"/>
</dbReference>
<protein>
    <submittedName>
        <fullName evidence="7">Salicylate hydroxylase</fullName>
    </submittedName>
</protein>
<comment type="cofactor">
    <cofactor evidence="1">
        <name>FAD</name>
        <dbReference type="ChEBI" id="CHEBI:57692"/>
    </cofactor>
</comment>
<dbReference type="Gene3D" id="3.50.50.60">
    <property type="entry name" value="FAD/NAD(P)-binding domain"/>
    <property type="match status" value="1"/>
</dbReference>
<proteinExistence type="predicted"/>
<sequence length="423" mass="46055">MTTTKVPTLIVGGGICGLATALSLARAGRPVHLLERAEEFTEIGAGLQFGPNASRALDALGVLEDVLPLAVRPTRAVMMDAYAGEPLTTLELGEKFHRRFGYPYLVLHRSDLLDLLLAHCRAHALITLENRRTVVDAQVRSNGATVVCADGSRYETPALIAADGLHSTLRRHVVDDTATCSGYAAYRGTLPMEKVSHAIAPDDVVLWVGPGVHLMQYPVRRGELYNQVAVFQSRRFLSGHTGAGEWGGPEELDAAFAGACGPVLDAVSRIGRDRFWAMFDRRPVDTWINGRLVLIGDAAHPMLQYLGQGACQALEDAVEIGYRLQRHDSDVDAAYRAFEAARLPRTARCQTSARPWGDLWHTADPLLIAVRNRLFAARASDDYRDVEWLYAPAEPGTAAPGLTASTAAVQPERFVPRRSTCAI</sequence>
<dbReference type="InterPro" id="IPR036188">
    <property type="entry name" value="FAD/NAD-bd_sf"/>
</dbReference>
<dbReference type="Proteomes" id="UP000183413">
    <property type="component" value="Unassembled WGS sequence"/>
</dbReference>
<dbReference type="RefSeq" id="WP_075021530.1">
    <property type="nucleotide sequence ID" value="NZ_FOVH01000005.1"/>
</dbReference>
<dbReference type="PANTHER" id="PTHR13789:SF318">
    <property type="entry name" value="GERANYLGERANYL DIPHOSPHATE REDUCTASE"/>
    <property type="match status" value="1"/>
</dbReference>
<keyword evidence="5" id="KW-0503">Monooxygenase</keyword>
<evidence type="ECO:0000256" key="4">
    <source>
        <dbReference type="ARBA" id="ARBA00023002"/>
    </source>
</evidence>
<evidence type="ECO:0000259" key="6">
    <source>
        <dbReference type="Pfam" id="PF01494"/>
    </source>
</evidence>
<gene>
    <name evidence="7" type="ORF">SAMN04489713_105281</name>
</gene>
<keyword evidence="4" id="KW-0560">Oxidoreductase</keyword>
<evidence type="ECO:0000256" key="5">
    <source>
        <dbReference type="ARBA" id="ARBA00023033"/>
    </source>
</evidence>
<keyword evidence="2" id="KW-0285">Flavoprotein</keyword>
<dbReference type="STRING" id="1993.SAMN04489713_105281"/>
<dbReference type="GO" id="GO:0071949">
    <property type="term" value="F:FAD binding"/>
    <property type="evidence" value="ECO:0007669"/>
    <property type="project" value="InterPro"/>
</dbReference>
<dbReference type="PRINTS" id="PR00420">
    <property type="entry name" value="RNGMNOXGNASE"/>
</dbReference>
<evidence type="ECO:0000256" key="1">
    <source>
        <dbReference type="ARBA" id="ARBA00001974"/>
    </source>
</evidence>
<dbReference type="AlphaFoldDB" id="A0A1I5GM08"/>
<dbReference type="InParanoid" id="A0A1I5GM08"/>
<dbReference type="Pfam" id="PF01494">
    <property type="entry name" value="FAD_binding_3"/>
    <property type="match status" value="1"/>
</dbReference>
<dbReference type="SUPFAM" id="SSF51905">
    <property type="entry name" value="FAD/NAD(P)-binding domain"/>
    <property type="match status" value="1"/>
</dbReference>
<dbReference type="EMBL" id="FOVH01000005">
    <property type="protein sequence ID" value="SFO37015.1"/>
    <property type="molecule type" value="Genomic_DNA"/>
</dbReference>
<accession>A0A1I5GM08</accession>
<evidence type="ECO:0000313" key="8">
    <source>
        <dbReference type="Proteomes" id="UP000183413"/>
    </source>
</evidence>